<dbReference type="PANTHER" id="PTHR31339:SF48">
    <property type="entry name" value="PECTIN LYASE SUPERFAMILY PROTEIN"/>
    <property type="match status" value="1"/>
</dbReference>
<evidence type="ECO:0000256" key="1">
    <source>
        <dbReference type="SAM" id="Phobius"/>
    </source>
</evidence>
<dbReference type="Gramene" id="rna9523">
    <property type="protein sequence ID" value="RHN73677.1"/>
    <property type="gene ID" value="gene9523"/>
</dbReference>
<proteinExistence type="predicted"/>
<dbReference type="InterPro" id="IPR051801">
    <property type="entry name" value="GH28_Enzymes"/>
</dbReference>
<comment type="caution">
    <text evidence="2">The sequence shown here is derived from an EMBL/GenBank/DDBJ whole genome shotgun (WGS) entry which is preliminary data.</text>
</comment>
<keyword evidence="2" id="KW-0456">Lyase</keyword>
<evidence type="ECO:0000313" key="3">
    <source>
        <dbReference type="Proteomes" id="UP000265566"/>
    </source>
</evidence>
<organism evidence="2 3">
    <name type="scientific">Medicago truncatula</name>
    <name type="common">Barrel medic</name>
    <name type="synonym">Medicago tribuloides</name>
    <dbReference type="NCBI Taxonomy" id="3880"/>
    <lineage>
        <taxon>Eukaryota</taxon>
        <taxon>Viridiplantae</taxon>
        <taxon>Streptophyta</taxon>
        <taxon>Embryophyta</taxon>
        <taxon>Tracheophyta</taxon>
        <taxon>Spermatophyta</taxon>
        <taxon>Magnoliopsida</taxon>
        <taxon>eudicotyledons</taxon>
        <taxon>Gunneridae</taxon>
        <taxon>Pentapetalae</taxon>
        <taxon>rosids</taxon>
        <taxon>fabids</taxon>
        <taxon>Fabales</taxon>
        <taxon>Fabaceae</taxon>
        <taxon>Papilionoideae</taxon>
        <taxon>50 kb inversion clade</taxon>
        <taxon>NPAAA clade</taxon>
        <taxon>Hologalegina</taxon>
        <taxon>IRL clade</taxon>
        <taxon>Trifolieae</taxon>
        <taxon>Medicago</taxon>
    </lineage>
</organism>
<dbReference type="EMBL" id="PSQE01000002">
    <property type="protein sequence ID" value="RHN73677.1"/>
    <property type="molecule type" value="Genomic_DNA"/>
</dbReference>
<dbReference type="AlphaFoldDB" id="A0A396JET1"/>
<keyword evidence="1" id="KW-1133">Transmembrane helix</keyword>
<evidence type="ECO:0000313" key="2">
    <source>
        <dbReference type="EMBL" id="RHN73677.1"/>
    </source>
</evidence>
<accession>A0A396JET1</accession>
<dbReference type="GO" id="GO:0016829">
    <property type="term" value="F:lyase activity"/>
    <property type="evidence" value="ECO:0007669"/>
    <property type="project" value="UniProtKB-KW"/>
</dbReference>
<reference evidence="3" key="1">
    <citation type="journal article" date="2018" name="Nat. Plants">
        <title>Whole-genome landscape of Medicago truncatula symbiotic genes.</title>
        <authorList>
            <person name="Pecrix Y."/>
            <person name="Staton S.E."/>
            <person name="Sallet E."/>
            <person name="Lelandais-Briere C."/>
            <person name="Moreau S."/>
            <person name="Carrere S."/>
            <person name="Blein T."/>
            <person name="Jardinaud M.F."/>
            <person name="Latrasse D."/>
            <person name="Zouine M."/>
            <person name="Zahm M."/>
            <person name="Kreplak J."/>
            <person name="Mayjonade B."/>
            <person name="Satge C."/>
            <person name="Perez M."/>
            <person name="Cauet S."/>
            <person name="Marande W."/>
            <person name="Chantry-Darmon C."/>
            <person name="Lopez-Roques C."/>
            <person name="Bouchez O."/>
            <person name="Berard A."/>
            <person name="Debelle F."/>
            <person name="Munos S."/>
            <person name="Bendahmane A."/>
            <person name="Berges H."/>
            <person name="Niebel A."/>
            <person name="Buitink J."/>
            <person name="Frugier F."/>
            <person name="Benhamed M."/>
            <person name="Crespi M."/>
            <person name="Gouzy J."/>
            <person name="Gamas P."/>
        </authorList>
    </citation>
    <scope>NUCLEOTIDE SEQUENCE [LARGE SCALE GENOMIC DNA]</scope>
    <source>
        <strain evidence="3">cv. Jemalong A17</strain>
    </source>
</reference>
<dbReference type="Proteomes" id="UP000265566">
    <property type="component" value="Chromosome 2"/>
</dbReference>
<feature type="transmembrane region" description="Helical" evidence="1">
    <location>
        <begin position="22"/>
        <end position="40"/>
    </location>
</feature>
<keyword evidence="1" id="KW-0472">Membrane</keyword>
<name>A0A396JET1_MEDTR</name>
<gene>
    <name evidence="2" type="ORF">MtrunA17_Chr2g0301101</name>
</gene>
<sequence>MNGTTTSSSNSTSFTILERRRIMMVFVFLCVAALGSIFLARQRNVLVLRGEQVWESPKLRPVVFNLTDFDGVGDGVTLNTKALEIRVDEKYWPLMPALPSYGYGREHPGPRYSSLIHGQNLTEVRIFLPCS</sequence>
<protein>
    <submittedName>
        <fullName evidence="2">Putative pectin lyase</fullName>
    </submittedName>
</protein>
<dbReference type="PANTHER" id="PTHR31339">
    <property type="entry name" value="PECTIN LYASE-RELATED"/>
    <property type="match status" value="1"/>
</dbReference>
<keyword evidence="1" id="KW-0812">Transmembrane</keyword>